<dbReference type="Proteomes" id="UP000253426">
    <property type="component" value="Unassembled WGS sequence"/>
</dbReference>
<dbReference type="AlphaFoldDB" id="A0A366HKK1"/>
<organism evidence="1 2">
    <name type="scientific">Roseimicrobium gellanilyticum</name>
    <dbReference type="NCBI Taxonomy" id="748857"/>
    <lineage>
        <taxon>Bacteria</taxon>
        <taxon>Pseudomonadati</taxon>
        <taxon>Verrucomicrobiota</taxon>
        <taxon>Verrucomicrobiia</taxon>
        <taxon>Verrucomicrobiales</taxon>
        <taxon>Verrucomicrobiaceae</taxon>
        <taxon>Roseimicrobium</taxon>
    </lineage>
</organism>
<gene>
    <name evidence="1" type="ORF">DES53_106359</name>
</gene>
<dbReference type="EMBL" id="QNRR01000006">
    <property type="protein sequence ID" value="RBP42650.1"/>
    <property type="molecule type" value="Genomic_DNA"/>
</dbReference>
<sequence>MAIMLVTLSKFQLSGTLEEIYTDHGGCSDGGKAMLRLVARLRGLPDNREVYALVSHGWLRLRPQDDFFSENPDYFRQVVLYAPDEKRYAVEYIMPEDVAPWPQALVRGETESEDEMVKMILVALDRSGEWANAA</sequence>
<evidence type="ECO:0000313" key="2">
    <source>
        <dbReference type="Proteomes" id="UP000253426"/>
    </source>
</evidence>
<name>A0A366HKK1_9BACT</name>
<reference evidence="1 2" key="1">
    <citation type="submission" date="2018-06" db="EMBL/GenBank/DDBJ databases">
        <title>Genomic Encyclopedia of Type Strains, Phase IV (KMG-IV): sequencing the most valuable type-strain genomes for metagenomic binning, comparative biology and taxonomic classification.</title>
        <authorList>
            <person name="Goeker M."/>
        </authorList>
    </citation>
    <scope>NUCLEOTIDE SEQUENCE [LARGE SCALE GENOMIC DNA]</scope>
    <source>
        <strain evidence="1 2">DSM 25532</strain>
    </source>
</reference>
<protein>
    <submittedName>
        <fullName evidence="1">Uncharacterized protein</fullName>
    </submittedName>
</protein>
<comment type="caution">
    <text evidence="1">The sequence shown here is derived from an EMBL/GenBank/DDBJ whole genome shotgun (WGS) entry which is preliminary data.</text>
</comment>
<accession>A0A366HKK1</accession>
<proteinExistence type="predicted"/>
<evidence type="ECO:0000313" key="1">
    <source>
        <dbReference type="EMBL" id="RBP42650.1"/>
    </source>
</evidence>
<keyword evidence="2" id="KW-1185">Reference proteome</keyword>